<reference evidence="1 2" key="1">
    <citation type="submission" date="2019-07" db="EMBL/GenBank/DDBJ databases">
        <title>Genomics analysis of Aphanomyces spp. identifies a new class of oomycete effector associated with host adaptation.</title>
        <authorList>
            <person name="Gaulin E."/>
        </authorList>
    </citation>
    <scope>NUCLEOTIDE SEQUENCE [LARGE SCALE GENOMIC DNA]</scope>
    <source>
        <strain evidence="1 2">ATCC 201684</strain>
    </source>
</reference>
<comment type="caution">
    <text evidence="1">The sequence shown here is derived from an EMBL/GenBank/DDBJ whole genome shotgun (WGS) entry which is preliminary data.</text>
</comment>
<dbReference type="Proteomes" id="UP000481153">
    <property type="component" value="Unassembled WGS sequence"/>
</dbReference>
<keyword evidence="2" id="KW-1185">Reference proteome</keyword>
<sequence>MSGRHHGRPDRSLHQDDRNDLKQEAIQFVRRCNHTLRREYATSASSYGCTTPMTVSPGSHLIEGYARWIASTEAEEASRREQVVDLYLRHAVEDILQGRLSCDALIDDLLSASKNQPPPLVVVWKLHAKSVLCFDKFLCDALCPSARYRKRLRPPRHYQYDVAESNIRRFVDALDSIPHQARETTSAILRHILSTYVETTECPQTHPPVVRVVMEALVKGCFNEASPSTYLLLVDACHHLKQHSTIQTLVKVQLLRHLEQPMAWASSLDVGRAFLNALHVDSFIAVLKDYFWTHPWRTNDALLSSLLDGFDKSNLLPRALNLAHIFIDHGLRTMNPALLNTGMSLVTCVCSIEECTDWFQDHFGAQPSTATSSMCGVSSSTKCTSFLAPSKRNLQYMLAILTERVAVEASMDFVDVVLKVIKTHQEHPDIVLPFVQSARRRLNDLKSSLRAKSSTTTTAIPTVTSAIEEEIRAAIQTFLESGKVSLNLRQRILLQDATWKTQLKPGLLRPRDMNDHVYLLGWMQLVHTLAREGIIAPSEYAPFLQSMHNLVQTRMGADAAGTTSLVQFAHKIVELDILPDNVEAKMLRRLQSIENDIHKEWVEAAKVLCVAYPRTQSLLTSLWSALSTTNQAEIIQKLHEKVRTELSDSKSENLQLLARLLGFIFLIDGIQRDVTVAFLDDIVNPPVRARFVCIFRVCAEVVQISLAGEGDTIPKHAHEFMNWMYLRMKYGGLSGESKCDLMYISERMANMTIGNDIVAFASWHRYELHTSSDISSYRFECITQHFMQLSDNKAVAAISIVSGMGKELLLHQEQCSPSVSSASSPHSIQSYNGHFVHANWSSSLSTDQSEPSCRVDIGLLLFCQVLPILFASTENKANVHSALLNIFISAAGATLDKSTRPAKVKAQVCLLLFELIHAVSTHSNVMPHTVSAKAQKTLISFIHAHLMQPAPWPPRVTSVILACFEDDFRALDSAIIASALASFGALQGLSSSIRTKLRALRSFLASSQSNEKLDQVLELEKTEDFSHFFKVIRFWMAWGNASKVWTPELFLAHFTSTPSFNTMLIDIVYLEWVQWTKSLGECDSTHDDKSFPALMLQLASHLIVTYPHDSGQWVLDQSNLLSPWYLLVLKQFSPSHWDTCHRALGSKWLSKMCDAYLAYYATPAYLLPAASHERFPEVLDACLASAIRLNIEFEQEDHVGRLRHIVTPSTLTLLETIPIANFDDGDDDINPSFRLL</sequence>
<accession>A0A6G0WSN9</accession>
<evidence type="ECO:0000313" key="1">
    <source>
        <dbReference type="EMBL" id="KAF0730444.1"/>
    </source>
</evidence>
<dbReference type="VEuPathDB" id="FungiDB:AeMF1_015946"/>
<proteinExistence type="predicted"/>
<organism evidence="1 2">
    <name type="scientific">Aphanomyces euteiches</name>
    <dbReference type="NCBI Taxonomy" id="100861"/>
    <lineage>
        <taxon>Eukaryota</taxon>
        <taxon>Sar</taxon>
        <taxon>Stramenopiles</taxon>
        <taxon>Oomycota</taxon>
        <taxon>Saprolegniomycetes</taxon>
        <taxon>Saprolegniales</taxon>
        <taxon>Verrucalvaceae</taxon>
        <taxon>Aphanomyces</taxon>
    </lineage>
</organism>
<name>A0A6G0WSN9_9STRA</name>
<dbReference type="AlphaFoldDB" id="A0A6G0WSN9"/>
<evidence type="ECO:0000313" key="2">
    <source>
        <dbReference type="Proteomes" id="UP000481153"/>
    </source>
</evidence>
<protein>
    <submittedName>
        <fullName evidence="1">Uncharacterized protein</fullName>
    </submittedName>
</protein>
<dbReference type="EMBL" id="VJMJ01000154">
    <property type="protein sequence ID" value="KAF0730444.1"/>
    <property type="molecule type" value="Genomic_DNA"/>
</dbReference>
<gene>
    <name evidence="1" type="ORF">Ae201684_012144</name>
</gene>